<dbReference type="Proteomes" id="UP001589703">
    <property type="component" value="Unassembled WGS sequence"/>
</dbReference>
<feature type="region of interest" description="Disordered" evidence="1">
    <location>
        <begin position="1"/>
        <end position="20"/>
    </location>
</feature>
<comment type="caution">
    <text evidence="2">The sequence shown here is derived from an EMBL/GenBank/DDBJ whole genome shotgun (WGS) entry which is preliminary data.</text>
</comment>
<evidence type="ECO:0000313" key="2">
    <source>
        <dbReference type="EMBL" id="MFB9733719.1"/>
    </source>
</evidence>
<accession>A0ABV5V7B3</accession>
<keyword evidence="3" id="KW-1185">Reference proteome</keyword>
<gene>
    <name evidence="2" type="ORF">ACFFRO_00905</name>
</gene>
<evidence type="ECO:0000256" key="1">
    <source>
        <dbReference type="SAM" id="MobiDB-lite"/>
    </source>
</evidence>
<evidence type="ECO:0000313" key="3">
    <source>
        <dbReference type="Proteomes" id="UP001589703"/>
    </source>
</evidence>
<reference evidence="2 3" key="1">
    <citation type="submission" date="2024-09" db="EMBL/GenBank/DDBJ databases">
        <authorList>
            <person name="Sun Q."/>
            <person name="Mori K."/>
        </authorList>
    </citation>
    <scope>NUCLEOTIDE SEQUENCE [LARGE SCALE GENOMIC DNA]</scope>
    <source>
        <strain evidence="2 3">JCM 10918</strain>
    </source>
</reference>
<feature type="region of interest" description="Disordered" evidence="1">
    <location>
        <begin position="36"/>
        <end position="59"/>
    </location>
</feature>
<name>A0ABV5V7B3_9ACTN</name>
<sequence length="59" mass="6674">MTPHAKETTPARRPETGWAEARRLRREQALRTWMPAVEEPGGPPSRQSVADTHIVRGED</sequence>
<proteinExistence type="predicted"/>
<organism evidence="2 3">
    <name type="scientific">Streptomyces thermocoprophilus</name>
    <dbReference type="NCBI Taxonomy" id="78356"/>
    <lineage>
        <taxon>Bacteria</taxon>
        <taxon>Bacillati</taxon>
        <taxon>Actinomycetota</taxon>
        <taxon>Actinomycetes</taxon>
        <taxon>Kitasatosporales</taxon>
        <taxon>Streptomycetaceae</taxon>
        <taxon>Streptomyces</taxon>
    </lineage>
</organism>
<dbReference type="EMBL" id="JBHMAR010000001">
    <property type="protein sequence ID" value="MFB9733719.1"/>
    <property type="molecule type" value="Genomic_DNA"/>
</dbReference>
<dbReference type="RefSeq" id="WP_385857757.1">
    <property type="nucleotide sequence ID" value="NZ_JBHMAR010000001.1"/>
</dbReference>
<protein>
    <submittedName>
        <fullName evidence="2">Uncharacterized protein</fullName>
    </submittedName>
</protein>